<evidence type="ECO:0000256" key="2">
    <source>
        <dbReference type="ARBA" id="ARBA00022679"/>
    </source>
</evidence>
<dbReference type="PANTHER" id="PTHR12203">
    <property type="entry name" value="KDEL LYS-ASP-GLU-LEU CONTAINING - RELATED"/>
    <property type="match status" value="1"/>
</dbReference>
<protein>
    <recommendedName>
        <fullName evidence="5">Glycosyl transferase CAP10 domain-containing protein</fullName>
    </recommendedName>
</protein>
<keyword evidence="2" id="KW-0808">Transferase</keyword>
<evidence type="ECO:0000256" key="4">
    <source>
        <dbReference type="SAM" id="SignalP"/>
    </source>
</evidence>
<evidence type="ECO:0000256" key="3">
    <source>
        <dbReference type="SAM" id="MobiDB-lite"/>
    </source>
</evidence>
<keyword evidence="7" id="KW-1185">Reference proteome</keyword>
<evidence type="ECO:0000259" key="5">
    <source>
        <dbReference type="SMART" id="SM00672"/>
    </source>
</evidence>
<dbReference type="InterPro" id="IPR006598">
    <property type="entry name" value="CAP10"/>
</dbReference>
<feature type="chain" id="PRO_5032644727" description="Glycosyl transferase CAP10 domain-containing protein" evidence="4">
    <location>
        <begin position="28"/>
        <end position="517"/>
    </location>
</feature>
<organism evidence="6 7">
    <name type="scientific">Chlamydomonas incerta</name>
    <dbReference type="NCBI Taxonomy" id="51695"/>
    <lineage>
        <taxon>Eukaryota</taxon>
        <taxon>Viridiplantae</taxon>
        <taxon>Chlorophyta</taxon>
        <taxon>core chlorophytes</taxon>
        <taxon>Chlorophyceae</taxon>
        <taxon>CS clade</taxon>
        <taxon>Chlamydomonadales</taxon>
        <taxon>Chlamydomonadaceae</taxon>
        <taxon>Chlamydomonas</taxon>
    </lineage>
</organism>
<name>A0A835TPA7_CHLIN</name>
<evidence type="ECO:0000313" key="7">
    <source>
        <dbReference type="Proteomes" id="UP000650467"/>
    </source>
</evidence>
<accession>A0A835TPA7</accession>
<dbReference type="PANTHER" id="PTHR12203:SF35">
    <property type="entry name" value="PROTEIN O-GLUCOSYLTRANSFERASE 1"/>
    <property type="match status" value="1"/>
</dbReference>
<feature type="region of interest" description="Disordered" evidence="3">
    <location>
        <begin position="103"/>
        <end position="124"/>
    </location>
</feature>
<dbReference type="Pfam" id="PF05686">
    <property type="entry name" value="Glyco_transf_90"/>
    <property type="match status" value="1"/>
</dbReference>
<gene>
    <name evidence="6" type="ORF">HXX76_003152</name>
</gene>
<dbReference type="EMBL" id="JAEHOC010000005">
    <property type="protein sequence ID" value="KAG2441530.1"/>
    <property type="molecule type" value="Genomic_DNA"/>
</dbReference>
<comment type="similarity">
    <text evidence="1">Belongs to the glycosyltransferase 90 family.</text>
</comment>
<evidence type="ECO:0000256" key="1">
    <source>
        <dbReference type="ARBA" id="ARBA00010118"/>
    </source>
</evidence>
<dbReference type="InterPro" id="IPR051091">
    <property type="entry name" value="O-Glucosyltr/Glycosyltrsf_90"/>
</dbReference>
<dbReference type="SMART" id="SM00672">
    <property type="entry name" value="CAP10"/>
    <property type="match status" value="1"/>
</dbReference>
<keyword evidence="4" id="KW-0732">Signal</keyword>
<evidence type="ECO:0000313" key="6">
    <source>
        <dbReference type="EMBL" id="KAG2441530.1"/>
    </source>
</evidence>
<dbReference type="AlphaFoldDB" id="A0A835TPA7"/>
<comment type="caution">
    <text evidence="6">The sequence shown here is derived from an EMBL/GenBank/DDBJ whole genome shotgun (WGS) entry which is preliminary data.</text>
</comment>
<sequence>MGPNHRAASSRPLALLSLLLLAPLSLTLPLGPAAMAAGGAAAEAAAAAAAVPKSAAQLQALEVPVGKPNVTRGEWNAFLRQNLEVDLAPWRRRSAELVLLAAAGRQPPPPPPPNTSTSAARQLLQQQQQKQKLVLLRGPHHHQHHQHHQNHWRGSGGLLANATLQLHADLMSRLDLPSVVKVVLVYNNTFYFPLRTDDVTSREPPVPVNLHMIAFVARLQELMDVGKLRLPNVLFVLNVDDNDMRMCAPARNCSAPLLSLIKTVGGPGGTGGGPDTDVLLPQLMFSSSGSMYFYPWQLKRDVAFFRGMPYCSYAWWRKFPPAVCDNPCPRAYLAYRSWADQKAGTGFSYLDVALTDPLGENFTCIPDPPPPTTRVPLSWHAHHRYLLHLEGYAASSRLAQLLHTNSLVLFQRQPFQEYYYRSLRPNVHYVEFWNTTSRMIDDIYDVLDEVRARERADPTSIQRIIREANSFAIKFLGFSAQVRYVKDALVRYKSLFADMDEFIGGMVAGMRARGFAI</sequence>
<dbReference type="OrthoDB" id="541052at2759"/>
<reference evidence="6" key="1">
    <citation type="journal article" date="2020" name="bioRxiv">
        <title>Comparative genomics of Chlamydomonas.</title>
        <authorList>
            <person name="Craig R.J."/>
            <person name="Hasan A.R."/>
            <person name="Ness R.W."/>
            <person name="Keightley P.D."/>
        </authorList>
    </citation>
    <scope>NUCLEOTIDE SEQUENCE</scope>
    <source>
        <strain evidence="6">SAG 7.73</strain>
    </source>
</reference>
<feature type="domain" description="Glycosyl transferase CAP10" evidence="5">
    <location>
        <begin position="229"/>
        <end position="493"/>
    </location>
</feature>
<proteinExistence type="inferred from homology"/>
<dbReference type="Proteomes" id="UP000650467">
    <property type="component" value="Unassembled WGS sequence"/>
</dbReference>
<feature type="signal peptide" evidence="4">
    <location>
        <begin position="1"/>
        <end position="27"/>
    </location>
</feature>
<dbReference type="GO" id="GO:0016740">
    <property type="term" value="F:transferase activity"/>
    <property type="evidence" value="ECO:0007669"/>
    <property type="project" value="UniProtKB-KW"/>
</dbReference>